<evidence type="ECO:0000313" key="5">
    <source>
        <dbReference type="Proteomes" id="UP000000263"/>
    </source>
</evidence>
<dbReference type="Proteomes" id="UP000000263">
    <property type="component" value="Chromosome"/>
</dbReference>
<keyword evidence="5" id="KW-1185">Reference proteome</keyword>
<dbReference type="OrthoDB" id="5501881at2"/>
<keyword evidence="1" id="KW-0051">Antiviral defense</keyword>
<feature type="domain" description="CRISPR type III-associated protein" evidence="3">
    <location>
        <begin position="134"/>
        <end position="299"/>
    </location>
</feature>
<evidence type="ECO:0000259" key="3">
    <source>
        <dbReference type="Pfam" id="PF03787"/>
    </source>
</evidence>
<dbReference type="eggNOG" id="COG1604">
    <property type="taxonomic scope" value="Bacteria"/>
</dbReference>
<dbReference type="EMBL" id="CP000804">
    <property type="protein sequence ID" value="ABU60269.1"/>
    <property type="molecule type" value="Genomic_DNA"/>
</dbReference>
<sequence>MTHDFYARFPFPLVAMTAQSLAVLWLAGETNDLPPGWPDLALLEDPVARFDILAQAMITKHLERARSGTRTQNGGYRLWVEQRAQAFFQQRRAWMQRLGLEPVLPDLTYSPPGSWALHVSFTLRQPYLSRDDQMFHLLDNPLKKERVFKIPYVAASGWKGALRSAMRQLRGYTTLDDEARDTQMVRLFGNVRAAESDFVAGRLTFFPTFFDKARLEVINPHDRTTGVGARGPILLECVPQGAQGDFFLLYVPFGPFGQSDDDRRAGIADDLHAVAEGVRAMLTTYGFGAKTSSGFGAVEEQLAGEGKLVLRAKLAGETAPTVAPSAPQPSELARYLESPTRLHPDLRREDGTLKSEAEYQSFIESQGRKYGKQEKQLYDKAKKWWEQEEQTQAQQTPTPAPEPAPPEPSPVTTFTFRTLSELDDVAQRVATRLREGGAL</sequence>
<name>A7NRS3_ROSCS</name>
<proteinExistence type="predicted"/>
<accession>A7NRS3</accession>
<gene>
    <name evidence="4" type="ordered locus">Rcas_4242</name>
</gene>
<organism evidence="4 5">
    <name type="scientific">Roseiflexus castenholzii (strain DSM 13941 / HLO8)</name>
    <dbReference type="NCBI Taxonomy" id="383372"/>
    <lineage>
        <taxon>Bacteria</taxon>
        <taxon>Bacillati</taxon>
        <taxon>Chloroflexota</taxon>
        <taxon>Chloroflexia</taxon>
        <taxon>Chloroflexales</taxon>
        <taxon>Roseiflexineae</taxon>
        <taxon>Roseiflexaceae</taxon>
        <taxon>Roseiflexus</taxon>
    </lineage>
</organism>
<evidence type="ECO:0000313" key="4">
    <source>
        <dbReference type="EMBL" id="ABU60269.1"/>
    </source>
</evidence>
<dbReference type="RefSeq" id="WP_012122690.1">
    <property type="nucleotide sequence ID" value="NC_009767.1"/>
</dbReference>
<dbReference type="CDD" id="cd09726">
    <property type="entry name" value="RAMP_I_III"/>
    <property type="match status" value="1"/>
</dbReference>
<reference evidence="4 5" key="1">
    <citation type="submission" date="2007-08" db="EMBL/GenBank/DDBJ databases">
        <title>Complete sequence of Roseiflexus castenholzii DSM 13941.</title>
        <authorList>
            <consortium name="US DOE Joint Genome Institute"/>
            <person name="Copeland A."/>
            <person name="Lucas S."/>
            <person name="Lapidus A."/>
            <person name="Barry K."/>
            <person name="Glavina del Rio T."/>
            <person name="Dalin E."/>
            <person name="Tice H."/>
            <person name="Pitluck S."/>
            <person name="Thompson L.S."/>
            <person name="Brettin T."/>
            <person name="Bruce D."/>
            <person name="Detter J.C."/>
            <person name="Han C."/>
            <person name="Tapia R."/>
            <person name="Schmutz J."/>
            <person name="Larimer F."/>
            <person name="Land M."/>
            <person name="Hauser L."/>
            <person name="Kyrpides N."/>
            <person name="Mikhailova N."/>
            <person name="Bryant D.A."/>
            <person name="Hanada S."/>
            <person name="Tsukatani Y."/>
            <person name="Richardson P."/>
        </authorList>
    </citation>
    <scope>NUCLEOTIDE SEQUENCE [LARGE SCALE GENOMIC DNA]</scope>
    <source>
        <strain evidence="5">DSM 13941 / HLO8</strain>
    </source>
</reference>
<dbReference type="Pfam" id="PF03787">
    <property type="entry name" value="RAMPs"/>
    <property type="match status" value="1"/>
</dbReference>
<protein>
    <recommendedName>
        <fullName evidence="3">CRISPR type III-associated protein domain-containing protein</fullName>
    </recommendedName>
</protein>
<feature type="compositionally biased region" description="Pro residues" evidence="2">
    <location>
        <begin position="398"/>
        <end position="409"/>
    </location>
</feature>
<dbReference type="AlphaFoldDB" id="A7NRS3"/>
<dbReference type="KEGG" id="rca:Rcas_4242"/>
<dbReference type="GO" id="GO:0051607">
    <property type="term" value="P:defense response to virus"/>
    <property type="evidence" value="ECO:0007669"/>
    <property type="project" value="UniProtKB-KW"/>
</dbReference>
<dbReference type="STRING" id="383372.Rcas_4242"/>
<evidence type="ECO:0000256" key="1">
    <source>
        <dbReference type="ARBA" id="ARBA00023118"/>
    </source>
</evidence>
<evidence type="ECO:0000256" key="2">
    <source>
        <dbReference type="SAM" id="MobiDB-lite"/>
    </source>
</evidence>
<dbReference type="InterPro" id="IPR005537">
    <property type="entry name" value="RAMP_III_fam"/>
</dbReference>
<feature type="region of interest" description="Disordered" evidence="2">
    <location>
        <begin position="381"/>
        <end position="413"/>
    </location>
</feature>
<dbReference type="HOGENOM" id="CLU_055089_0_0_0"/>